<feature type="coiled-coil region" evidence="1">
    <location>
        <begin position="48"/>
        <end position="85"/>
    </location>
</feature>
<dbReference type="Gramene" id="CDY16996">
    <property type="protein sequence ID" value="CDY16996"/>
    <property type="gene ID" value="GSBRNA2T00094941001"/>
</dbReference>
<reference evidence="2 3" key="1">
    <citation type="journal article" date="2014" name="Science">
        <title>Plant genetics. Early allopolyploid evolution in the post-Neolithic Brassica napus oilseed genome.</title>
        <authorList>
            <person name="Chalhoub B."/>
            <person name="Denoeud F."/>
            <person name="Liu S."/>
            <person name="Parkin I.A."/>
            <person name="Tang H."/>
            <person name="Wang X."/>
            <person name="Chiquet J."/>
            <person name="Belcram H."/>
            <person name="Tong C."/>
            <person name="Samans B."/>
            <person name="Correa M."/>
            <person name="Da Silva C."/>
            <person name="Just J."/>
            <person name="Falentin C."/>
            <person name="Koh C.S."/>
            <person name="Le Clainche I."/>
            <person name="Bernard M."/>
            <person name="Bento P."/>
            <person name="Noel B."/>
            <person name="Labadie K."/>
            <person name="Alberti A."/>
            <person name="Charles M."/>
            <person name="Arnaud D."/>
            <person name="Guo H."/>
            <person name="Daviaud C."/>
            <person name="Alamery S."/>
            <person name="Jabbari K."/>
            <person name="Zhao M."/>
            <person name="Edger P.P."/>
            <person name="Chelaifa H."/>
            <person name="Tack D."/>
            <person name="Lassalle G."/>
            <person name="Mestiri I."/>
            <person name="Schnel N."/>
            <person name="Le Paslier M.C."/>
            <person name="Fan G."/>
            <person name="Renault V."/>
            <person name="Bayer P.E."/>
            <person name="Golicz A.A."/>
            <person name="Manoli S."/>
            <person name="Lee T.H."/>
            <person name="Thi V.H."/>
            <person name="Chalabi S."/>
            <person name="Hu Q."/>
            <person name="Fan C."/>
            <person name="Tollenaere R."/>
            <person name="Lu Y."/>
            <person name="Battail C."/>
            <person name="Shen J."/>
            <person name="Sidebottom C.H."/>
            <person name="Wang X."/>
            <person name="Canaguier A."/>
            <person name="Chauveau A."/>
            <person name="Berard A."/>
            <person name="Deniot G."/>
            <person name="Guan M."/>
            <person name="Liu Z."/>
            <person name="Sun F."/>
            <person name="Lim Y.P."/>
            <person name="Lyons E."/>
            <person name="Town C.D."/>
            <person name="Bancroft I."/>
            <person name="Wang X."/>
            <person name="Meng J."/>
            <person name="Ma J."/>
            <person name="Pires J.C."/>
            <person name="King G.J."/>
            <person name="Brunel D."/>
            <person name="Delourme R."/>
            <person name="Renard M."/>
            <person name="Aury J.M."/>
            <person name="Adams K.L."/>
            <person name="Batley J."/>
            <person name="Snowdon R.J."/>
            <person name="Tost J."/>
            <person name="Edwards D."/>
            <person name="Zhou Y."/>
            <person name="Hua W."/>
            <person name="Sharpe A.G."/>
            <person name="Paterson A.H."/>
            <person name="Guan C."/>
            <person name="Wincker P."/>
        </authorList>
    </citation>
    <scope>NUCLEOTIDE SEQUENCE [LARGE SCALE GENOMIC DNA]</scope>
    <source>
        <strain evidence="3">cv. Darmor-bzh</strain>
    </source>
</reference>
<gene>
    <name evidence="2" type="primary">BnaA08g03600D</name>
    <name evidence="2" type="ORF">GSBRNA2T00094941001</name>
</gene>
<protein>
    <submittedName>
        <fullName evidence="2">BnaA08g03600D protein</fullName>
    </submittedName>
</protein>
<dbReference type="PaxDb" id="3708-A0A078FVM0"/>
<evidence type="ECO:0000313" key="3">
    <source>
        <dbReference type="Proteomes" id="UP000028999"/>
    </source>
</evidence>
<evidence type="ECO:0000256" key="1">
    <source>
        <dbReference type="SAM" id="Coils"/>
    </source>
</evidence>
<keyword evidence="1" id="KW-0175">Coiled coil</keyword>
<organism evidence="2 3">
    <name type="scientific">Brassica napus</name>
    <name type="common">Rape</name>
    <dbReference type="NCBI Taxonomy" id="3708"/>
    <lineage>
        <taxon>Eukaryota</taxon>
        <taxon>Viridiplantae</taxon>
        <taxon>Streptophyta</taxon>
        <taxon>Embryophyta</taxon>
        <taxon>Tracheophyta</taxon>
        <taxon>Spermatophyta</taxon>
        <taxon>Magnoliopsida</taxon>
        <taxon>eudicotyledons</taxon>
        <taxon>Gunneridae</taxon>
        <taxon>Pentapetalae</taxon>
        <taxon>rosids</taxon>
        <taxon>malvids</taxon>
        <taxon>Brassicales</taxon>
        <taxon>Brassicaceae</taxon>
        <taxon>Brassiceae</taxon>
        <taxon>Brassica</taxon>
    </lineage>
</organism>
<accession>A0A078FVM0</accession>
<dbReference type="AlphaFoldDB" id="A0A078FVM0"/>
<evidence type="ECO:0000313" key="2">
    <source>
        <dbReference type="EMBL" id="CDY16996.1"/>
    </source>
</evidence>
<keyword evidence="3" id="KW-1185">Reference proteome</keyword>
<dbReference type="PANTHER" id="PTHR31580:SF4">
    <property type="entry name" value="FILAMENT-LIKE PLANT PROTEIN 6"/>
    <property type="match status" value="1"/>
</dbReference>
<dbReference type="STRING" id="3708.A0A078FVM0"/>
<dbReference type="PANTHER" id="PTHR31580">
    <property type="entry name" value="FILAMENT-LIKE PLANT PROTEIN 4"/>
    <property type="match status" value="1"/>
</dbReference>
<dbReference type="Proteomes" id="UP000028999">
    <property type="component" value="Unassembled WGS sequence"/>
</dbReference>
<proteinExistence type="predicted"/>
<name>A0A078FVM0_BRANA</name>
<sequence length="86" mass="9982">MDRRSWPWKKKSSDKTTLVVESAADTSHPQVEKKPKYVQISVEQYTHLTSLEEQIKTYDTLNEEKEDLSEKLTAANEEIDTKEALL</sequence>
<dbReference type="EMBL" id="LK032069">
    <property type="protein sequence ID" value="CDY16996.1"/>
    <property type="molecule type" value="Genomic_DNA"/>
</dbReference>